<protein>
    <recommendedName>
        <fullName evidence="3">Acidic fibroblast growth factor intracellular-binding protein</fullName>
    </recommendedName>
</protein>
<reference evidence="1" key="1">
    <citation type="submission" date="2022-06" db="EMBL/GenBank/DDBJ databases">
        <authorList>
            <person name="Berger JAMES D."/>
            <person name="Berger JAMES D."/>
        </authorList>
    </citation>
    <scope>NUCLEOTIDE SEQUENCE [LARGE SCALE GENOMIC DNA]</scope>
</reference>
<evidence type="ECO:0008006" key="3">
    <source>
        <dbReference type="Google" id="ProtNLM"/>
    </source>
</evidence>
<dbReference type="WBParaSite" id="TREG1_49140.2">
    <property type="protein sequence ID" value="TREG1_49140.2"/>
    <property type="gene ID" value="TREG1_49140"/>
</dbReference>
<dbReference type="GO" id="GO:0005634">
    <property type="term" value="C:nucleus"/>
    <property type="evidence" value="ECO:0007669"/>
    <property type="project" value="TreeGrafter"/>
</dbReference>
<dbReference type="Pfam" id="PF05427">
    <property type="entry name" value="FIBP"/>
    <property type="match status" value="1"/>
</dbReference>
<dbReference type="PANTHER" id="PTHR13223">
    <property type="entry name" value="ACIDIC FIBROBLAST GROWTH FACTOR INTRACELLULAR BINDING PROTEIN"/>
    <property type="match status" value="1"/>
</dbReference>
<accession>A0AA85JY86</accession>
<reference evidence="2" key="2">
    <citation type="submission" date="2023-11" db="UniProtKB">
        <authorList>
            <consortium name="WormBaseParasite"/>
        </authorList>
    </citation>
    <scope>IDENTIFICATION</scope>
</reference>
<dbReference type="Proteomes" id="UP000050795">
    <property type="component" value="Unassembled WGS sequence"/>
</dbReference>
<keyword evidence="1" id="KW-1185">Reference proteome</keyword>
<evidence type="ECO:0000313" key="1">
    <source>
        <dbReference type="Proteomes" id="UP000050795"/>
    </source>
</evidence>
<evidence type="ECO:0000313" key="2">
    <source>
        <dbReference type="WBParaSite" id="TREG1_49140.2"/>
    </source>
</evidence>
<dbReference type="InterPro" id="IPR008614">
    <property type="entry name" value="FIBP"/>
</dbReference>
<sequence>MQFCCLADVTITSPSFVDMQMFDFWVHGKTVSQACSILAQSPSVEEFRMTNDMLAAHVRDHFAQFTLLEMGLRHPDSFMQDCAYHQLTPETRKQLIHMYYSLDESFLRELVGRRLSNKSRREIADIAEKCELQLRSCKRQFDNLSCVARRTEDLPGRLIDNIKNCFLLPERLAECYAAVIFITSNRFETSKKSLSYLTFENLAYCAGQLMAHWSASGKDSKGETLVGIDLDLQFLHDLKEFKPLIEKKEYLDKHKQFVIRSLTELQARIILTNLEPNFKPISKAIINLACGLSHAREMRDFFLDINEKIIEQMRALKWPSKEVQLFFDAYHNTVKALPPGRSPTFLSIWTRFIIPFSNCVMHLYHN</sequence>
<organism evidence="1 2">
    <name type="scientific">Trichobilharzia regenti</name>
    <name type="common">Nasal bird schistosome</name>
    <dbReference type="NCBI Taxonomy" id="157069"/>
    <lineage>
        <taxon>Eukaryota</taxon>
        <taxon>Metazoa</taxon>
        <taxon>Spiralia</taxon>
        <taxon>Lophotrochozoa</taxon>
        <taxon>Platyhelminthes</taxon>
        <taxon>Trematoda</taxon>
        <taxon>Digenea</taxon>
        <taxon>Strigeidida</taxon>
        <taxon>Schistosomatoidea</taxon>
        <taxon>Schistosomatidae</taxon>
        <taxon>Trichobilharzia</taxon>
    </lineage>
</organism>
<name>A0AA85JY86_TRIRE</name>
<dbReference type="PANTHER" id="PTHR13223:SF2">
    <property type="entry name" value="ACIDIC FIBROBLAST GROWTH FACTOR INTRACELLULAR-BINDING PROTEIN"/>
    <property type="match status" value="1"/>
</dbReference>
<proteinExistence type="predicted"/>
<dbReference type="AlphaFoldDB" id="A0AA85JY86"/>